<evidence type="ECO:0000256" key="1">
    <source>
        <dbReference type="SAM" id="MobiDB-lite"/>
    </source>
</evidence>
<feature type="domain" description="CFA20" evidence="2">
    <location>
        <begin position="81"/>
        <end position="237"/>
    </location>
</feature>
<dbReference type="Pfam" id="PF05018">
    <property type="entry name" value="CFA20_dom"/>
    <property type="match status" value="2"/>
</dbReference>
<dbReference type="EMBL" id="JALNTZ010000004">
    <property type="protein sequence ID" value="KAJ3653833.1"/>
    <property type="molecule type" value="Genomic_DNA"/>
</dbReference>
<dbReference type="InterPro" id="IPR007714">
    <property type="entry name" value="CFA20_dom"/>
</dbReference>
<dbReference type="AlphaFoldDB" id="A0AA38IA41"/>
<feature type="compositionally biased region" description="Pro residues" evidence="1">
    <location>
        <begin position="410"/>
        <end position="422"/>
    </location>
</feature>
<feature type="compositionally biased region" description="Acidic residues" evidence="1">
    <location>
        <begin position="448"/>
        <end position="463"/>
    </location>
</feature>
<organism evidence="3 4">
    <name type="scientific">Zophobas morio</name>
    <dbReference type="NCBI Taxonomy" id="2755281"/>
    <lineage>
        <taxon>Eukaryota</taxon>
        <taxon>Metazoa</taxon>
        <taxon>Ecdysozoa</taxon>
        <taxon>Arthropoda</taxon>
        <taxon>Hexapoda</taxon>
        <taxon>Insecta</taxon>
        <taxon>Pterygota</taxon>
        <taxon>Neoptera</taxon>
        <taxon>Endopterygota</taxon>
        <taxon>Coleoptera</taxon>
        <taxon>Polyphaga</taxon>
        <taxon>Cucujiformia</taxon>
        <taxon>Tenebrionidae</taxon>
        <taxon>Zophobas</taxon>
    </lineage>
</organism>
<feature type="compositionally biased region" description="Polar residues" evidence="1">
    <location>
        <begin position="241"/>
        <end position="250"/>
    </location>
</feature>
<evidence type="ECO:0000313" key="4">
    <source>
        <dbReference type="Proteomes" id="UP001168821"/>
    </source>
</evidence>
<evidence type="ECO:0000259" key="2">
    <source>
        <dbReference type="Pfam" id="PF05018"/>
    </source>
</evidence>
<sequence length="463" mass="50623">MFANAYQSGFMSIFYSVGSNPLQLWDKQVSFAGSCHSPDVYHPSRAHYHINAVGEFSGDARPRRSDLSRDPPVMDSHFLFQVKNGHIRRVVDDEVRSLVLEISGTNVATTYITCPIKPRLSLGIKLPFLVMIIKNMKKYFTFEIQILDDKDMHRRFRVSNFQSTTKVRPFCTTMPIGLSTGWNQVQFNLADFTKRAYGSTYLETTRVQIHANVRIRRIYFSDVLYSDDELPNEYKLFLPTPGTQTVSRPSQAKKESIQEKPEEKKPSVSETPEIPPSQEETPSAAPPSPVGMHIPEGEDAPTTTPTEEPTESEMVAEPPSEPIEGETTVEPTSGDVTTVEPTTTELTSEPMEGEPLVEGVEVTGEPTPEGEAPGEPAPQEGEAEAPAAAEEAVAEAPVEEAPTQEEAPPPEEAPPEEAPPAEPEAGVTEEATPSEKVEEAAPAPPEEAVAEEPPSEAAAEEAA</sequence>
<accession>A0AA38IA41</accession>
<gene>
    <name evidence="3" type="ORF">Zmor_013065</name>
</gene>
<keyword evidence="4" id="KW-1185">Reference proteome</keyword>
<protein>
    <recommendedName>
        <fullName evidence="2">CFA20 domain-containing protein</fullName>
    </recommendedName>
</protein>
<name>A0AA38IA41_9CUCU</name>
<dbReference type="PANTHER" id="PTHR12458">
    <property type="entry name" value="ORF PROTEIN"/>
    <property type="match status" value="1"/>
</dbReference>
<evidence type="ECO:0000313" key="3">
    <source>
        <dbReference type="EMBL" id="KAJ3653833.1"/>
    </source>
</evidence>
<feature type="compositionally biased region" description="Low complexity" evidence="1">
    <location>
        <begin position="332"/>
        <end position="406"/>
    </location>
</feature>
<feature type="compositionally biased region" description="Basic and acidic residues" evidence="1">
    <location>
        <begin position="252"/>
        <end position="267"/>
    </location>
</feature>
<proteinExistence type="predicted"/>
<feature type="region of interest" description="Disordered" evidence="1">
    <location>
        <begin position="236"/>
        <end position="463"/>
    </location>
</feature>
<dbReference type="InterPro" id="IPR040441">
    <property type="entry name" value="CFA20/CFAP20DC"/>
</dbReference>
<dbReference type="Proteomes" id="UP001168821">
    <property type="component" value="Unassembled WGS sequence"/>
</dbReference>
<comment type="caution">
    <text evidence="3">The sequence shown here is derived from an EMBL/GenBank/DDBJ whole genome shotgun (WGS) entry which is preliminary data.</text>
</comment>
<feature type="domain" description="CFA20" evidence="2">
    <location>
        <begin position="1"/>
        <end position="29"/>
    </location>
</feature>
<reference evidence="3" key="1">
    <citation type="journal article" date="2023" name="G3 (Bethesda)">
        <title>Whole genome assemblies of Zophobas morio and Tenebrio molitor.</title>
        <authorList>
            <person name="Kaur S."/>
            <person name="Stinson S.A."/>
            <person name="diCenzo G.C."/>
        </authorList>
    </citation>
    <scope>NUCLEOTIDE SEQUENCE</scope>
    <source>
        <strain evidence="3">QUZm001</strain>
    </source>
</reference>